<evidence type="ECO:0000313" key="2">
    <source>
        <dbReference type="Proteomes" id="UP001283361"/>
    </source>
</evidence>
<evidence type="ECO:0000313" key="1">
    <source>
        <dbReference type="EMBL" id="KAK3767467.1"/>
    </source>
</evidence>
<gene>
    <name evidence="1" type="ORF">RRG08_059037</name>
</gene>
<name>A0AAE0ZDQ8_9GAST</name>
<reference evidence="1" key="1">
    <citation type="journal article" date="2023" name="G3 (Bethesda)">
        <title>A reference genome for the long-term kleptoplast-retaining sea slug Elysia crispata morphotype clarki.</title>
        <authorList>
            <person name="Eastman K.E."/>
            <person name="Pendleton A.L."/>
            <person name="Shaikh M.A."/>
            <person name="Suttiyut T."/>
            <person name="Ogas R."/>
            <person name="Tomko P."/>
            <person name="Gavelis G."/>
            <person name="Widhalm J.R."/>
            <person name="Wisecaver J.H."/>
        </authorList>
    </citation>
    <scope>NUCLEOTIDE SEQUENCE</scope>
    <source>
        <strain evidence="1">ECLA1</strain>
    </source>
</reference>
<dbReference type="EMBL" id="JAWDGP010004147">
    <property type="protein sequence ID" value="KAK3767467.1"/>
    <property type="molecule type" value="Genomic_DNA"/>
</dbReference>
<keyword evidence="2" id="KW-1185">Reference proteome</keyword>
<dbReference type="AlphaFoldDB" id="A0AAE0ZDQ8"/>
<protein>
    <submittedName>
        <fullName evidence="1">Uncharacterized protein</fullName>
    </submittedName>
</protein>
<accession>A0AAE0ZDQ8</accession>
<organism evidence="1 2">
    <name type="scientific">Elysia crispata</name>
    <name type="common">lettuce slug</name>
    <dbReference type="NCBI Taxonomy" id="231223"/>
    <lineage>
        <taxon>Eukaryota</taxon>
        <taxon>Metazoa</taxon>
        <taxon>Spiralia</taxon>
        <taxon>Lophotrochozoa</taxon>
        <taxon>Mollusca</taxon>
        <taxon>Gastropoda</taxon>
        <taxon>Heterobranchia</taxon>
        <taxon>Euthyneura</taxon>
        <taxon>Panpulmonata</taxon>
        <taxon>Sacoglossa</taxon>
        <taxon>Placobranchoidea</taxon>
        <taxon>Plakobranchidae</taxon>
        <taxon>Elysia</taxon>
    </lineage>
</organism>
<proteinExistence type="predicted"/>
<sequence>MTLIARANSTVSVGIQNRPEWLKWDVKLAVIKRRRAATVDVLFWLLSLPVRFRIRAVFQVSGCWRSLGSTLTRFTFLFDFQFILTTIYVGGDKDRF</sequence>
<comment type="caution">
    <text evidence="1">The sequence shown here is derived from an EMBL/GenBank/DDBJ whole genome shotgun (WGS) entry which is preliminary data.</text>
</comment>
<dbReference type="Proteomes" id="UP001283361">
    <property type="component" value="Unassembled WGS sequence"/>
</dbReference>